<reference evidence="2" key="1">
    <citation type="journal article" date="2023" name="Mol. Biol. Evol.">
        <title>Third-Generation Sequencing Reveals the Adaptive Role of the Epigenome in Three Deep-Sea Polychaetes.</title>
        <authorList>
            <person name="Perez M."/>
            <person name="Aroh O."/>
            <person name="Sun Y."/>
            <person name="Lan Y."/>
            <person name="Juniper S.K."/>
            <person name="Young C.R."/>
            <person name="Angers B."/>
            <person name="Qian P.Y."/>
        </authorList>
    </citation>
    <scope>NUCLEOTIDE SEQUENCE</scope>
    <source>
        <strain evidence="2">R07B-5</strain>
    </source>
</reference>
<dbReference type="Proteomes" id="UP001209878">
    <property type="component" value="Unassembled WGS sequence"/>
</dbReference>
<name>A0AAD9J664_RIDPI</name>
<dbReference type="EMBL" id="JAODUO010003461">
    <property type="protein sequence ID" value="KAK2147342.1"/>
    <property type="molecule type" value="Genomic_DNA"/>
</dbReference>
<evidence type="ECO:0000256" key="1">
    <source>
        <dbReference type="SAM" id="MobiDB-lite"/>
    </source>
</evidence>
<evidence type="ECO:0000313" key="2">
    <source>
        <dbReference type="EMBL" id="KAK2147342.1"/>
    </source>
</evidence>
<feature type="region of interest" description="Disordered" evidence="1">
    <location>
        <begin position="59"/>
        <end position="88"/>
    </location>
</feature>
<keyword evidence="3" id="KW-1185">Reference proteome</keyword>
<proteinExistence type="predicted"/>
<evidence type="ECO:0000313" key="3">
    <source>
        <dbReference type="Proteomes" id="UP001209878"/>
    </source>
</evidence>
<comment type="caution">
    <text evidence="2">The sequence shown here is derived from an EMBL/GenBank/DDBJ whole genome shotgun (WGS) entry which is preliminary data.</text>
</comment>
<accession>A0AAD9J664</accession>
<organism evidence="2 3">
    <name type="scientific">Ridgeia piscesae</name>
    <name type="common">Tubeworm</name>
    <dbReference type="NCBI Taxonomy" id="27915"/>
    <lineage>
        <taxon>Eukaryota</taxon>
        <taxon>Metazoa</taxon>
        <taxon>Spiralia</taxon>
        <taxon>Lophotrochozoa</taxon>
        <taxon>Annelida</taxon>
        <taxon>Polychaeta</taxon>
        <taxon>Sedentaria</taxon>
        <taxon>Canalipalpata</taxon>
        <taxon>Sabellida</taxon>
        <taxon>Siboglinidae</taxon>
        <taxon>Ridgeia</taxon>
    </lineage>
</organism>
<feature type="compositionally biased region" description="Polar residues" evidence="1">
    <location>
        <begin position="71"/>
        <end position="83"/>
    </location>
</feature>
<dbReference type="AlphaFoldDB" id="A0AAD9J664"/>
<gene>
    <name evidence="2" type="ORF">NP493_3457g00000</name>
</gene>
<protein>
    <submittedName>
        <fullName evidence="2">Uncharacterized protein</fullName>
    </submittedName>
</protein>
<sequence>MNNFHRDQRPLHSLSIRSSLGMNNLSSDHIPTFNRLFMMSSLDLSRVFRQAVLSTTSTTSTILGQRPNMRSGHTVSLQSNKSPPSDPLPRLFHPVCQIHQTHRNRDSHGHVFGATAASAWP</sequence>